<evidence type="ECO:0000256" key="1">
    <source>
        <dbReference type="SAM" id="MobiDB-lite"/>
    </source>
</evidence>
<gene>
    <name evidence="2" type="ORF">SFRICE_038682</name>
</gene>
<name>A0A2H1W9F9_SPOFR</name>
<accession>A0A2H1W9F9</accession>
<evidence type="ECO:0000313" key="2">
    <source>
        <dbReference type="EMBL" id="SOQ49708.1"/>
    </source>
</evidence>
<proteinExistence type="predicted"/>
<organism evidence="2">
    <name type="scientific">Spodoptera frugiperda</name>
    <name type="common">Fall armyworm</name>
    <dbReference type="NCBI Taxonomy" id="7108"/>
    <lineage>
        <taxon>Eukaryota</taxon>
        <taxon>Metazoa</taxon>
        <taxon>Ecdysozoa</taxon>
        <taxon>Arthropoda</taxon>
        <taxon>Hexapoda</taxon>
        <taxon>Insecta</taxon>
        <taxon>Pterygota</taxon>
        <taxon>Neoptera</taxon>
        <taxon>Endopterygota</taxon>
        <taxon>Lepidoptera</taxon>
        <taxon>Glossata</taxon>
        <taxon>Ditrysia</taxon>
        <taxon>Noctuoidea</taxon>
        <taxon>Noctuidae</taxon>
        <taxon>Amphipyrinae</taxon>
        <taxon>Spodoptera</taxon>
    </lineage>
</organism>
<dbReference type="AlphaFoldDB" id="A0A2H1W9F9"/>
<dbReference type="EMBL" id="ODYU01007167">
    <property type="protein sequence ID" value="SOQ49708.1"/>
    <property type="molecule type" value="Genomic_DNA"/>
</dbReference>
<protein>
    <submittedName>
        <fullName evidence="2">SFRICE_038682</fullName>
    </submittedName>
</protein>
<feature type="region of interest" description="Disordered" evidence="1">
    <location>
        <begin position="104"/>
        <end position="124"/>
    </location>
</feature>
<reference evidence="2" key="1">
    <citation type="submission" date="2016-07" db="EMBL/GenBank/DDBJ databases">
        <authorList>
            <person name="Bretaudeau A."/>
        </authorList>
    </citation>
    <scope>NUCLEOTIDE SEQUENCE</scope>
    <source>
        <strain evidence="2">Rice</strain>
        <tissue evidence="2">Whole body</tissue>
    </source>
</reference>
<sequence>MNGPVPVFLPDDIDDDTLDSLIEQRPDLEHILRAQRKVQLRAQQMPYVMNRINDEYENDEQEDIGLVENDDDDITRPLSDFDDGRTTEFVDPSLVVEPEELFNNGYMPQRSGRHKQERLNDTRREVGDRESSWFGSGTYVMGMFRSHYLLQPHRGVTESMEALTKSVSDLSRNMYEEHRKTSGTPDNTQGLSLEFAAFRTFVMQSLTMLQQQVNFILRNFKERLKVDLKVPDIKRCHRMGRATLKPRPILFKLHNVALRDSIWFGKTGLKGSGITISEFLTKTRHNVFMAARDARREPVLDEERLTSRPTPRIVHLVVLIRELCSLVVPQQPRR</sequence>